<feature type="domain" description="YpoC-like" evidence="1">
    <location>
        <begin position="12"/>
        <end position="121"/>
    </location>
</feature>
<name>A0A3S0RK87_9BACI</name>
<dbReference type="Proteomes" id="UP000271374">
    <property type="component" value="Unassembled WGS sequence"/>
</dbReference>
<reference evidence="2 3" key="1">
    <citation type="submission" date="2018-12" db="EMBL/GenBank/DDBJ databases">
        <title>Bacillus yapensis draft genome sequence.</title>
        <authorList>
            <person name="Yu L."/>
            <person name="Xu X."/>
            <person name="Tang X."/>
        </authorList>
    </citation>
    <scope>NUCLEOTIDE SEQUENCE [LARGE SCALE GENOMIC DNA]</scope>
    <source>
        <strain evidence="2 3">XXST-01</strain>
    </source>
</reference>
<evidence type="ECO:0000313" key="2">
    <source>
        <dbReference type="EMBL" id="RTR30468.1"/>
    </source>
</evidence>
<comment type="caution">
    <text evidence="2">The sequence shown here is derived from an EMBL/GenBank/DDBJ whole genome shotgun (WGS) entry which is preliminary data.</text>
</comment>
<gene>
    <name evidence="2" type="ORF">EKG37_13280</name>
</gene>
<sequence length="124" mass="14431">MSESIKPWESPEESVSTLLEQWSSLNEELHILFEKRAQKEAKPVMEKGINLFIDFLHWSNEKPVDSTTEIDFAGFKTKPVNIGERLDFIIARPTLFQSYMQLAELFIEQEKGFKKALAIKKLKK</sequence>
<dbReference type="OrthoDB" id="2360594at2"/>
<dbReference type="AlphaFoldDB" id="A0A3S0RK87"/>
<dbReference type="Pfam" id="PF21747">
    <property type="entry name" value="YpoC"/>
    <property type="match status" value="1"/>
</dbReference>
<keyword evidence="3" id="KW-1185">Reference proteome</keyword>
<evidence type="ECO:0000259" key="1">
    <source>
        <dbReference type="Pfam" id="PF21747"/>
    </source>
</evidence>
<accession>A0A3S0RK87</accession>
<dbReference type="InterPro" id="IPR048427">
    <property type="entry name" value="YpoC"/>
</dbReference>
<dbReference type="EMBL" id="RXNT01000010">
    <property type="protein sequence ID" value="RTR30468.1"/>
    <property type="molecule type" value="Genomic_DNA"/>
</dbReference>
<dbReference type="RefSeq" id="WP_126409141.1">
    <property type="nucleotide sequence ID" value="NZ_RXNT01000010.1"/>
</dbReference>
<proteinExistence type="predicted"/>
<protein>
    <recommendedName>
        <fullName evidence="1">YpoC-like domain-containing protein</fullName>
    </recommendedName>
</protein>
<evidence type="ECO:0000313" key="3">
    <source>
        <dbReference type="Proteomes" id="UP000271374"/>
    </source>
</evidence>
<organism evidence="2 3">
    <name type="scientific">Bacillus yapensis</name>
    <dbReference type="NCBI Taxonomy" id="2492960"/>
    <lineage>
        <taxon>Bacteria</taxon>
        <taxon>Bacillati</taxon>
        <taxon>Bacillota</taxon>
        <taxon>Bacilli</taxon>
        <taxon>Bacillales</taxon>
        <taxon>Bacillaceae</taxon>
        <taxon>Bacillus</taxon>
    </lineage>
</organism>